<proteinExistence type="predicted"/>
<dbReference type="AlphaFoldDB" id="A0A545T879"/>
<evidence type="ECO:0000256" key="1">
    <source>
        <dbReference type="SAM" id="SignalP"/>
    </source>
</evidence>
<dbReference type="EMBL" id="VHSG01000018">
    <property type="protein sequence ID" value="TQV73434.1"/>
    <property type="molecule type" value="Genomic_DNA"/>
</dbReference>
<feature type="signal peptide" evidence="1">
    <location>
        <begin position="1"/>
        <end position="37"/>
    </location>
</feature>
<accession>A0A545T879</accession>
<reference evidence="2 3" key="1">
    <citation type="submission" date="2019-06" db="EMBL/GenBank/DDBJ databases">
        <title>Whole genome sequence for Cellvibrionaceae sp. R142.</title>
        <authorList>
            <person name="Wang G."/>
        </authorList>
    </citation>
    <scope>NUCLEOTIDE SEQUENCE [LARGE SCALE GENOMIC DNA]</scope>
    <source>
        <strain evidence="2 3">R142</strain>
    </source>
</reference>
<gene>
    <name evidence="2" type="ORF">FKG94_17165</name>
</gene>
<dbReference type="Proteomes" id="UP000319732">
    <property type="component" value="Unassembled WGS sequence"/>
</dbReference>
<dbReference type="RefSeq" id="WP_142905562.1">
    <property type="nucleotide sequence ID" value="NZ_ML660097.1"/>
</dbReference>
<keyword evidence="1" id="KW-0732">Signal</keyword>
<comment type="caution">
    <text evidence="2">The sequence shown here is derived from an EMBL/GenBank/DDBJ whole genome shotgun (WGS) entry which is preliminary data.</text>
</comment>
<feature type="chain" id="PRO_5021841816" evidence="1">
    <location>
        <begin position="38"/>
        <end position="217"/>
    </location>
</feature>
<name>A0A545T879_9GAMM</name>
<keyword evidence="3" id="KW-1185">Reference proteome</keyword>
<evidence type="ECO:0000313" key="3">
    <source>
        <dbReference type="Proteomes" id="UP000319732"/>
    </source>
</evidence>
<evidence type="ECO:0000313" key="2">
    <source>
        <dbReference type="EMBL" id="TQV73434.1"/>
    </source>
</evidence>
<dbReference type="Pfam" id="PF20125">
    <property type="entry name" value="DUF6515"/>
    <property type="match status" value="1"/>
</dbReference>
<sequence length="217" mass="24486">MLQNLTLHYQRFKSIHSAVVPALCLTLAIGAVGCAHADRNHNQVKPRPVIPKHHYPPRGQIVKALPKNHTRLRVGTHLYFHLGGVFYRSGTKGYTVVAAPVGARVSALPRGFVTLHIGPRVVYKANAAYYHYDADNREYVVVENPETEVASDDNELMIYPKNNQSEEQLDRDRYECHRWTVSVTGFDPSLPDQEQAKRSHYNRAISACLDGRGYAVR</sequence>
<protein>
    <submittedName>
        <fullName evidence="2">Glycine zipper family protein</fullName>
    </submittedName>
</protein>
<dbReference type="InterPro" id="IPR045398">
    <property type="entry name" value="DUF6515"/>
</dbReference>
<organism evidence="2 3">
    <name type="scientific">Exilibacterium tricleocarpae</name>
    <dbReference type="NCBI Taxonomy" id="2591008"/>
    <lineage>
        <taxon>Bacteria</taxon>
        <taxon>Pseudomonadati</taxon>
        <taxon>Pseudomonadota</taxon>
        <taxon>Gammaproteobacteria</taxon>
        <taxon>Cellvibrionales</taxon>
        <taxon>Cellvibrionaceae</taxon>
        <taxon>Exilibacterium</taxon>
    </lineage>
</organism>
<dbReference type="OrthoDB" id="5730826at2"/>